<proteinExistence type="predicted"/>
<gene>
    <name evidence="3" type="ORF">Q4I31_002796</name>
</gene>
<feature type="compositionally biased region" description="Polar residues" evidence="1">
    <location>
        <begin position="392"/>
        <end position="404"/>
    </location>
</feature>
<feature type="compositionally biased region" description="Polar residues" evidence="1">
    <location>
        <begin position="422"/>
        <end position="440"/>
    </location>
</feature>
<feature type="region of interest" description="Disordered" evidence="1">
    <location>
        <begin position="1049"/>
        <end position="1114"/>
    </location>
</feature>
<reference evidence="3 4" key="1">
    <citation type="submission" date="2024-02" db="EMBL/GenBank/DDBJ databases">
        <title>FIRST GENOME SEQUENCES OF Leishmania (Viannia) shawi, Leishmania (Viannia) lindenbergi AND Leishmania (Viannia) utingensis.</title>
        <authorList>
            <person name="Resadore F."/>
            <person name="Custodio M.G.F."/>
            <person name="Boite M.C."/>
            <person name="Cupolillo E."/>
            <person name="Ferreira G.E.M."/>
        </authorList>
    </citation>
    <scope>NUCLEOTIDE SEQUENCE [LARGE SCALE GENOMIC DNA]</scope>
    <source>
        <strain evidence="3 4">MHOM/BR/1966/M15733</strain>
    </source>
</reference>
<dbReference type="Gene3D" id="2.30.42.10">
    <property type="match status" value="1"/>
</dbReference>
<protein>
    <submittedName>
        <fullName evidence="3">PDZ domain containing protein</fullName>
    </submittedName>
</protein>
<comment type="caution">
    <text evidence="3">The sequence shown here is derived from an EMBL/GenBank/DDBJ whole genome shotgun (WGS) entry which is preliminary data.</text>
</comment>
<dbReference type="SUPFAM" id="SSF50156">
    <property type="entry name" value="PDZ domain-like"/>
    <property type="match status" value="1"/>
</dbReference>
<evidence type="ECO:0000256" key="1">
    <source>
        <dbReference type="SAM" id="MobiDB-lite"/>
    </source>
</evidence>
<dbReference type="EMBL" id="JBAMZK010000019">
    <property type="protein sequence ID" value="KAL0507790.1"/>
    <property type="molecule type" value="Genomic_DNA"/>
</dbReference>
<feature type="compositionally biased region" description="Basic and acidic residues" evidence="1">
    <location>
        <begin position="724"/>
        <end position="735"/>
    </location>
</feature>
<dbReference type="Proteomes" id="UP001500131">
    <property type="component" value="Unassembled WGS sequence"/>
</dbReference>
<feature type="region of interest" description="Disordered" evidence="1">
    <location>
        <begin position="1268"/>
        <end position="1291"/>
    </location>
</feature>
<feature type="region of interest" description="Disordered" evidence="1">
    <location>
        <begin position="1611"/>
        <end position="1634"/>
    </location>
</feature>
<sequence>MGYRDADMYNEVADVLGVLHDTVDMYISSMQDNEDSEHECNGALASASPTLTAAAAMEVAITRQHILANVPHLLYLCLSVRRMLRRAALLTRQPSRGSRSKSLSASDSMGRPTGTAARNEAARDLVLRKLSDVMENAHMIRGLVKLQHQQQHQQPSNSSYATSLDDTDGPLRMKQLIRVTLYNLEDTERLLRAAYLDEPPTGSVAGDGDDDDEADGPPLFPQSSPTRRTLARPYGQRLSYNGGGADHEGSRDSISGDGGGMNSSLPTPRSSTHTAPYMRHSSSLEPTNLLGGLWTTPNQDEHDSDNEAAPTVHLPGTAPALSTGAHSTSIVARSPQADPFSASTSFVTSAPKLSSSCVHFAIAKPPDSDDQNPSRCHSGLLSNPVVRRGSTDSDGNGRCTNDNSRHTVLSSEISFSGDGSGILQSTSFEHPRPSLTSVQHSSTFSAATTLTTVTETEGTDTTSTTPAIAEALQRRVSFSDRCSDPVLASSVTPSTPSMVTTDGTLNLQVLRLGDGAPPRSDNGNSNVSSRGAIDCALSPLVGLPPRSPRWQNLQQLPISSAPLSGEVRLPHAPSPAFVGPNTRVTTCHMQRLPGELWNVIMADRRAEMEDVLRADVMDLFNYGEAAPTMRGEDVREVHFTVVGTHLYIRIELEHLRSLEESEINMRLNLCSYPLMTGLYEEFLREHQARELDPVEDTMATLSSGTPRYSDVYSIGSGDGGARGGRNEKEKGDTHGSVEQCTSRLNAAEAAPDDSPTVARTSPLLIETGLCTKSMVGNSVATSYALSMPNLRVAVGKSDGSVGRTGAEASTAVASSDSVDVESSTLFREGATAVSASRHPHTVRIPGVHWARLLALPGLEKSDLKSAFVQDTGVALGVLPSEARAACQVVCLSPGSLVVNFVWDNAELYPGAVPLSVPDINTALQSCPYPSVRAFYANACAELHLDDDLAVVPAAKHTSSSGGGGTAECVIAQLVLPNKSELDFSSSTDDDGEGEEAVSAPKSSSEDGLSTVIAPMAPALAQAARASSTALSTVETVLYAADKAAAASARVDSLQQQRGAPVPSFSRMDSTMSSGSAEEVPRVAVPQPTVGSPIHSQKGRHQQRRRVHSSAGTSCVGAPATATATIADSSSSKATARRATLESSRESATLNQFALIHGVSVSVLRQWNPALAELDADAVIPATATLYVPRLLPSSARKRWQAEPSLASEAGHHSDPTDGVLAAVTSTTPHLGTACLLASAAHPSVKTTAPPAASHAILTTVSSSPVLAAPKPLVPQHQPQGPPLPQTPAQASSLEKAKNTTTTVPIQNNNTPVVATPLRPPSLSVKDVERRRAFLTSATVQSAKISASPSAVAVAPSASIFPIAMSRSTSPSLETQAAGGAKMPPGAIKVAKVPAQLGTTSTEPTAPLSAAVSTLALRSTREVLPLAPQPVSSMTTAKTAETKVPPAYIVYQLPKPQIDRAAEPRGIEAILAAHRVPRLRLDRVEKRSAAAIDGDARARAIDEEHVDYENRNKAVDRSTMLWERELGLRLDSLTVVQVRRGSVAARANVQPGDTLRTVDGQVLLSQNDFQRTMAHLQQQHGKRSEGRTVFVAAMTSRGTPVTYHLRLPPLHRDGAAARPDLPAEAGTQPALLPHPDLRLPLPLAAQQQTPPPLSRALPLSARMPSTARGPQQHRGMQYSTQGFVRAPAKRAVPVSARTPVSTLDAAAHDTTRGHPGHASPVLLRHAKAPASVRLSSIGVGGAELGPGSARGIGRDDGALTRTRKYAA</sequence>
<accession>A0AAW3AN74</accession>
<dbReference type="InterPro" id="IPR001478">
    <property type="entry name" value="PDZ"/>
</dbReference>
<feature type="region of interest" description="Disordered" evidence="1">
    <location>
        <begin position="422"/>
        <end position="442"/>
    </location>
</feature>
<feature type="region of interest" description="Disordered" evidence="1">
    <location>
        <begin position="981"/>
        <end position="1007"/>
    </location>
</feature>
<feature type="compositionally biased region" description="Polar residues" evidence="1">
    <location>
        <begin position="155"/>
        <end position="164"/>
    </location>
</feature>
<feature type="region of interest" description="Disordered" evidence="1">
    <location>
        <begin position="712"/>
        <end position="737"/>
    </location>
</feature>
<feature type="compositionally biased region" description="Polar residues" evidence="1">
    <location>
        <begin position="1066"/>
        <end position="1075"/>
    </location>
</feature>
<dbReference type="Pfam" id="PF23398">
    <property type="entry name" value="FAZ1_cons"/>
    <property type="match status" value="1"/>
</dbReference>
<feature type="region of interest" description="Disordered" evidence="1">
    <location>
        <begin position="195"/>
        <end position="332"/>
    </location>
</feature>
<evidence type="ECO:0000259" key="2">
    <source>
        <dbReference type="PROSITE" id="PS50106"/>
    </source>
</evidence>
<feature type="domain" description="PDZ" evidence="2">
    <location>
        <begin position="1504"/>
        <end position="1562"/>
    </location>
</feature>
<evidence type="ECO:0000313" key="3">
    <source>
        <dbReference type="EMBL" id="KAL0507790.1"/>
    </source>
</evidence>
<feature type="region of interest" description="Disordered" evidence="1">
    <location>
        <begin position="146"/>
        <end position="168"/>
    </location>
</feature>
<dbReference type="PROSITE" id="PS50106">
    <property type="entry name" value="PDZ"/>
    <property type="match status" value="1"/>
</dbReference>
<dbReference type="InterPro" id="IPR036034">
    <property type="entry name" value="PDZ_sf"/>
</dbReference>
<feature type="compositionally biased region" description="Low complexity" evidence="1">
    <location>
        <begin position="91"/>
        <end position="108"/>
    </location>
</feature>
<feature type="region of interest" description="Disordered" evidence="1">
    <location>
        <begin position="91"/>
        <end position="120"/>
    </location>
</feature>
<feature type="region of interest" description="Disordered" evidence="1">
    <location>
        <begin position="364"/>
        <end position="404"/>
    </location>
</feature>
<feature type="region of interest" description="Disordered" evidence="1">
    <location>
        <begin position="1741"/>
        <end position="1766"/>
    </location>
</feature>
<dbReference type="InterPro" id="IPR056614">
    <property type="entry name" value="FAZ1_cons"/>
</dbReference>
<name>A0AAW3AN74_9TRYP</name>
<feature type="compositionally biased region" description="Basic residues" evidence="1">
    <location>
        <begin position="1096"/>
        <end position="1107"/>
    </location>
</feature>
<keyword evidence="4" id="KW-1185">Reference proteome</keyword>
<feature type="compositionally biased region" description="Polar residues" evidence="1">
    <location>
        <begin position="262"/>
        <end position="286"/>
    </location>
</feature>
<organism evidence="3 4">
    <name type="scientific">Leishmania lindenbergi</name>
    <dbReference type="NCBI Taxonomy" id="651832"/>
    <lineage>
        <taxon>Eukaryota</taxon>
        <taxon>Discoba</taxon>
        <taxon>Euglenozoa</taxon>
        <taxon>Kinetoplastea</taxon>
        <taxon>Metakinetoplastina</taxon>
        <taxon>Trypanosomatida</taxon>
        <taxon>Trypanosomatidae</taxon>
        <taxon>Leishmaniinae</taxon>
        <taxon>Leishmania</taxon>
    </lineage>
</organism>
<evidence type="ECO:0000313" key="4">
    <source>
        <dbReference type="Proteomes" id="UP001500131"/>
    </source>
</evidence>